<feature type="non-terminal residue" evidence="1">
    <location>
        <position position="56"/>
    </location>
</feature>
<proteinExistence type="predicted"/>
<organism evidence="1">
    <name type="scientific">marine metagenome</name>
    <dbReference type="NCBI Taxonomy" id="408172"/>
    <lineage>
        <taxon>unclassified sequences</taxon>
        <taxon>metagenomes</taxon>
        <taxon>ecological metagenomes</taxon>
    </lineage>
</organism>
<dbReference type="AlphaFoldDB" id="A0A382JJT4"/>
<evidence type="ECO:0000313" key="1">
    <source>
        <dbReference type="EMBL" id="SVC11998.1"/>
    </source>
</evidence>
<name>A0A382JJT4_9ZZZZ</name>
<gene>
    <name evidence="1" type="ORF">METZ01_LOCUS264852</name>
</gene>
<accession>A0A382JJT4</accession>
<feature type="non-terminal residue" evidence="1">
    <location>
        <position position="1"/>
    </location>
</feature>
<sequence length="56" mass="6322">VGSAASMHRKVGFRLPSLNTWREKWPTACAIEGRIVSGHGYQQMDKWHLDMHGCPS</sequence>
<dbReference type="EMBL" id="UINC01074621">
    <property type="protein sequence ID" value="SVC11998.1"/>
    <property type="molecule type" value="Genomic_DNA"/>
</dbReference>
<reference evidence="1" key="1">
    <citation type="submission" date="2018-05" db="EMBL/GenBank/DDBJ databases">
        <authorList>
            <person name="Lanie J.A."/>
            <person name="Ng W.-L."/>
            <person name="Kazmierczak K.M."/>
            <person name="Andrzejewski T.M."/>
            <person name="Davidsen T.M."/>
            <person name="Wayne K.J."/>
            <person name="Tettelin H."/>
            <person name="Glass J.I."/>
            <person name="Rusch D."/>
            <person name="Podicherti R."/>
            <person name="Tsui H.-C.T."/>
            <person name="Winkler M.E."/>
        </authorList>
    </citation>
    <scope>NUCLEOTIDE SEQUENCE</scope>
</reference>
<protein>
    <submittedName>
        <fullName evidence="1">Uncharacterized protein</fullName>
    </submittedName>
</protein>